<dbReference type="PANTHER" id="PTHR43877">
    <property type="entry name" value="AMINOALKYLPHOSPHONATE N-ACETYLTRANSFERASE-RELATED-RELATED"/>
    <property type="match status" value="1"/>
</dbReference>
<protein>
    <submittedName>
        <fullName evidence="4">Acyl-CoA N-acyltransferase</fullName>
    </submittedName>
</protein>
<dbReference type="Proteomes" id="UP001147733">
    <property type="component" value="Unassembled WGS sequence"/>
</dbReference>
<dbReference type="InterPro" id="IPR016181">
    <property type="entry name" value="Acyl_CoA_acyltransferase"/>
</dbReference>
<evidence type="ECO:0000256" key="2">
    <source>
        <dbReference type="ARBA" id="ARBA00023315"/>
    </source>
</evidence>
<dbReference type="OrthoDB" id="5689at2759"/>
<sequence>MTDSLRILQFGIAKIEDAANIQQLIQAAFRAEDSREGWTADTAINLRFTVDIAYIEQTITDPESDFLVAYNGNGDIVGTVGVSKRGSDLARIFMLAVDQHHQQGGSGRQILTYAEEYCQRTWGITRVGLDALSSRRQLISWYVRRGYRETGETKPFPREIYSDLDIPEDLCFVQFEKPINSLGA</sequence>
<proteinExistence type="predicted"/>
<dbReference type="GeneID" id="81381514"/>
<accession>A0A9W9P2I3</accession>
<keyword evidence="5" id="KW-1185">Reference proteome</keyword>
<evidence type="ECO:0000313" key="4">
    <source>
        <dbReference type="EMBL" id="KAJ5234259.1"/>
    </source>
</evidence>
<reference evidence="4" key="2">
    <citation type="journal article" date="2023" name="IMA Fungus">
        <title>Comparative genomic study of the Penicillium genus elucidates a diverse pangenome and 15 lateral gene transfer events.</title>
        <authorList>
            <person name="Petersen C."/>
            <person name="Sorensen T."/>
            <person name="Nielsen M.R."/>
            <person name="Sondergaard T.E."/>
            <person name="Sorensen J.L."/>
            <person name="Fitzpatrick D.A."/>
            <person name="Frisvad J.C."/>
            <person name="Nielsen K.L."/>
        </authorList>
    </citation>
    <scope>NUCLEOTIDE SEQUENCE</scope>
    <source>
        <strain evidence="4">IBT 23319</strain>
    </source>
</reference>
<organism evidence="4 5">
    <name type="scientific">Penicillium citrinum</name>
    <dbReference type="NCBI Taxonomy" id="5077"/>
    <lineage>
        <taxon>Eukaryota</taxon>
        <taxon>Fungi</taxon>
        <taxon>Dikarya</taxon>
        <taxon>Ascomycota</taxon>
        <taxon>Pezizomycotina</taxon>
        <taxon>Eurotiomycetes</taxon>
        <taxon>Eurotiomycetidae</taxon>
        <taxon>Eurotiales</taxon>
        <taxon>Aspergillaceae</taxon>
        <taxon>Penicillium</taxon>
    </lineage>
</organism>
<dbReference type="InterPro" id="IPR000182">
    <property type="entry name" value="GNAT_dom"/>
</dbReference>
<dbReference type="PROSITE" id="PS51186">
    <property type="entry name" value="GNAT"/>
    <property type="match status" value="1"/>
</dbReference>
<evidence type="ECO:0000259" key="3">
    <source>
        <dbReference type="PROSITE" id="PS51186"/>
    </source>
</evidence>
<evidence type="ECO:0000256" key="1">
    <source>
        <dbReference type="ARBA" id="ARBA00022679"/>
    </source>
</evidence>
<feature type="domain" description="N-acetyltransferase" evidence="3">
    <location>
        <begin position="8"/>
        <end position="167"/>
    </location>
</feature>
<reference evidence="4" key="1">
    <citation type="submission" date="2022-11" db="EMBL/GenBank/DDBJ databases">
        <authorList>
            <person name="Petersen C."/>
        </authorList>
    </citation>
    <scope>NUCLEOTIDE SEQUENCE</scope>
    <source>
        <strain evidence="4">IBT 23319</strain>
    </source>
</reference>
<dbReference type="AlphaFoldDB" id="A0A9W9P2I3"/>
<dbReference type="CDD" id="cd04301">
    <property type="entry name" value="NAT_SF"/>
    <property type="match status" value="1"/>
</dbReference>
<keyword evidence="2" id="KW-0012">Acyltransferase</keyword>
<dbReference type="Gene3D" id="3.40.630.30">
    <property type="match status" value="1"/>
</dbReference>
<evidence type="ECO:0000313" key="5">
    <source>
        <dbReference type="Proteomes" id="UP001147733"/>
    </source>
</evidence>
<dbReference type="Pfam" id="PF00583">
    <property type="entry name" value="Acetyltransf_1"/>
    <property type="match status" value="1"/>
</dbReference>
<keyword evidence="1" id="KW-0808">Transferase</keyword>
<dbReference type="SUPFAM" id="SSF55729">
    <property type="entry name" value="Acyl-CoA N-acyltransferases (Nat)"/>
    <property type="match status" value="1"/>
</dbReference>
<dbReference type="InterPro" id="IPR050832">
    <property type="entry name" value="Bact_Acetyltransf"/>
</dbReference>
<comment type="caution">
    <text evidence="4">The sequence shown here is derived from an EMBL/GenBank/DDBJ whole genome shotgun (WGS) entry which is preliminary data.</text>
</comment>
<name>A0A9W9P2I3_PENCI</name>
<dbReference type="EMBL" id="JAPQKT010000003">
    <property type="protein sequence ID" value="KAJ5234259.1"/>
    <property type="molecule type" value="Genomic_DNA"/>
</dbReference>
<dbReference type="GO" id="GO:0016747">
    <property type="term" value="F:acyltransferase activity, transferring groups other than amino-acyl groups"/>
    <property type="evidence" value="ECO:0007669"/>
    <property type="project" value="InterPro"/>
</dbReference>
<dbReference type="RefSeq" id="XP_056501759.1">
    <property type="nucleotide sequence ID" value="XM_056642347.1"/>
</dbReference>
<dbReference type="PANTHER" id="PTHR43877:SF2">
    <property type="entry name" value="AMINOALKYLPHOSPHONATE N-ACETYLTRANSFERASE-RELATED"/>
    <property type="match status" value="1"/>
</dbReference>
<gene>
    <name evidence="4" type="ORF">N7469_003427</name>
</gene>